<keyword evidence="4 6" id="KW-1133">Transmembrane helix</keyword>
<feature type="transmembrane region" description="Helical" evidence="6">
    <location>
        <begin position="68"/>
        <end position="90"/>
    </location>
</feature>
<protein>
    <recommendedName>
        <fullName evidence="7">DUF202 domain-containing protein</fullName>
    </recommendedName>
</protein>
<evidence type="ECO:0000313" key="8">
    <source>
        <dbReference type="EMBL" id="PLS08406.1"/>
    </source>
</evidence>
<evidence type="ECO:0000256" key="4">
    <source>
        <dbReference type="ARBA" id="ARBA00022989"/>
    </source>
</evidence>
<keyword evidence="2" id="KW-1003">Cell membrane</keyword>
<dbReference type="Pfam" id="PF02656">
    <property type="entry name" value="DUF202"/>
    <property type="match status" value="1"/>
</dbReference>
<comment type="caution">
    <text evidence="8">The sequence shown here is derived from an EMBL/GenBank/DDBJ whole genome shotgun (WGS) entry which is preliminary data.</text>
</comment>
<evidence type="ECO:0000256" key="2">
    <source>
        <dbReference type="ARBA" id="ARBA00022475"/>
    </source>
</evidence>
<dbReference type="PANTHER" id="PTHR34187">
    <property type="entry name" value="FGR18P"/>
    <property type="match status" value="1"/>
</dbReference>
<feature type="transmembrane region" description="Helical" evidence="6">
    <location>
        <begin position="34"/>
        <end position="56"/>
    </location>
</feature>
<dbReference type="RefSeq" id="WP_101646425.1">
    <property type="nucleotide sequence ID" value="NZ_PGVE01000017.1"/>
</dbReference>
<evidence type="ECO:0000259" key="7">
    <source>
        <dbReference type="Pfam" id="PF02656"/>
    </source>
</evidence>
<evidence type="ECO:0000313" key="9">
    <source>
        <dbReference type="Proteomes" id="UP000234950"/>
    </source>
</evidence>
<dbReference type="AlphaFoldDB" id="A0A2N5HSA9"/>
<comment type="subcellular location">
    <subcellularLocation>
        <location evidence="1">Cell membrane</location>
        <topology evidence="1">Multi-pass membrane protein</topology>
    </subcellularLocation>
</comment>
<evidence type="ECO:0000256" key="6">
    <source>
        <dbReference type="SAM" id="Phobius"/>
    </source>
</evidence>
<evidence type="ECO:0000256" key="3">
    <source>
        <dbReference type="ARBA" id="ARBA00022692"/>
    </source>
</evidence>
<dbReference type="InterPro" id="IPR003807">
    <property type="entry name" value="DUF202"/>
</dbReference>
<evidence type="ECO:0000256" key="1">
    <source>
        <dbReference type="ARBA" id="ARBA00004651"/>
    </source>
</evidence>
<dbReference type="GO" id="GO:0005886">
    <property type="term" value="C:plasma membrane"/>
    <property type="evidence" value="ECO:0007669"/>
    <property type="project" value="UniProtKB-SubCell"/>
</dbReference>
<feature type="domain" description="DUF202" evidence="7">
    <location>
        <begin position="26"/>
        <end position="95"/>
    </location>
</feature>
<organism evidence="8 9">
    <name type="scientific">Neobacillus cucumis</name>
    <dbReference type="NCBI Taxonomy" id="1740721"/>
    <lineage>
        <taxon>Bacteria</taxon>
        <taxon>Bacillati</taxon>
        <taxon>Bacillota</taxon>
        <taxon>Bacilli</taxon>
        <taxon>Bacillales</taxon>
        <taxon>Bacillaceae</taxon>
        <taxon>Neobacillus</taxon>
    </lineage>
</organism>
<feature type="transmembrane region" description="Helical" evidence="6">
    <location>
        <begin position="111"/>
        <end position="131"/>
    </location>
</feature>
<keyword evidence="5 6" id="KW-0472">Membrane</keyword>
<dbReference type="PANTHER" id="PTHR34187:SF2">
    <property type="entry name" value="DUF202 DOMAIN-CONTAINING PROTEIN"/>
    <property type="match status" value="1"/>
</dbReference>
<dbReference type="EMBL" id="PGVE01000017">
    <property type="protein sequence ID" value="PLS08406.1"/>
    <property type="molecule type" value="Genomic_DNA"/>
</dbReference>
<sequence>MNEARKRSINSENIQKQSIDSKYIQQHLANERTYLAWIRTSITIMGVGFLITNLHFSTLTIKLNMADILARVIGLASIVVGIIALIITTISYFKKGNEINNQTFRFSKLMVVYLSFSLILIFLVFGLYYLFVWGLI</sequence>
<dbReference type="Proteomes" id="UP000234950">
    <property type="component" value="Unassembled WGS sequence"/>
</dbReference>
<dbReference type="OrthoDB" id="582337at2"/>
<gene>
    <name evidence="8" type="ORF">CVD27_03080</name>
</gene>
<proteinExistence type="predicted"/>
<accession>A0A2N5HSA9</accession>
<keyword evidence="9" id="KW-1185">Reference proteome</keyword>
<evidence type="ECO:0000256" key="5">
    <source>
        <dbReference type="ARBA" id="ARBA00023136"/>
    </source>
</evidence>
<name>A0A2N5HSA9_9BACI</name>
<reference evidence="8 9" key="1">
    <citation type="submission" date="2017-11" db="EMBL/GenBank/DDBJ databases">
        <title>Comparitive Functional Genomics of Dry Heat Resistant strains isolated from the Viking Spacecraft.</title>
        <authorList>
            <person name="Seuylemezian A."/>
            <person name="Cooper K."/>
            <person name="Vaishampayan P."/>
        </authorList>
    </citation>
    <scope>NUCLEOTIDE SEQUENCE [LARGE SCALE GENOMIC DNA]</scope>
    <source>
        <strain evidence="8 9">V32-6</strain>
    </source>
</reference>
<dbReference type="InterPro" id="IPR052053">
    <property type="entry name" value="IM_YidH-like"/>
</dbReference>
<keyword evidence="3 6" id="KW-0812">Transmembrane</keyword>